<dbReference type="AlphaFoldDB" id="A0A5C3L357"/>
<keyword evidence="3" id="KW-1185">Reference proteome</keyword>
<evidence type="ECO:0000313" key="3">
    <source>
        <dbReference type="Proteomes" id="UP000307440"/>
    </source>
</evidence>
<accession>A0A5C3L357</accession>
<dbReference type="Proteomes" id="UP000307440">
    <property type="component" value="Unassembled WGS sequence"/>
</dbReference>
<evidence type="ECO:0000313" key="2">
    <source>
        <dbReference type="EMBL" id="TFK26973.1"/>
    </source>
</evidence>
<evidence type="ECO:0000256" key="1">
    <source>
        <dbReference type="SAM" id="SignalP"/>
    </source>
</evidence>
<reference evidence="2 3" key="1">
    <citation type="journal article" date="2019" name="Nat. Ecol. Evol.">
        <title>Megaphylogeny resolves global patterns of mushroom evolution.</title>
        <authorList>
            <person name="Varga T."/>
            <person name="Krizsan K."/>
            <person name="Foldi C."/>
            <person name="Dima B."/>
            <person name="Sanchez-Garcia M."/>
            <person name="Sanchez-Ramirez S."/>
            <person name="Szollosi G.J."/>
            <person name="Szarkandi J.G."/>
            <person name="Papp V."/>
            <person name="Albert L."/>
            <person name="Andreopoulos W."/>
            <person name="Angelini C."/>
            <person name="Antonin V."/>
            <person name="Barry K.W."/>
            <person name="Bougher N.L."/>
            <person name="Buchanan P."/>
            <person name="Buyck B."/>
            <person name="Bense V."/>
            <person name="Catcheside P."/>
            <person name="Chovatia M."/>
            <person name="Cooper J."/>
            <person name="Damon W."/>
            <person name="Desjardin D."/>
            <person name="Finy P."/>
            <person name="Geml J."/>
            <person name="Haridas S."/>
            <person name="Hughes K."/>
            <person name="Justo A."/>
            <person name="Karasinski D."/>
            <person name="Kautmanova I."/>
            <person name="Kiss B."/>
            <person name="Kocsube S."/>
            <person name="Kotiranta H."/>
            <person name="LaButti K.M."/>
            <person name="Lechner B.E."/>
            <person name="Liimatainen K."/>
            <person name="Lipzen A."/>
            <person name="Lukacs Z."/>
            <person name="Mihaltcheva S."/>
            <person name="Morgado L.N."/>
            <person name="Niskanen T."/>
            <person name="Noordeloos M.E."/>
            <person name="Ohm R.A."/>
            <person name="Ortiz-Santana B."/>
            <person name="Ovrebo C."/>
            <person name="Racz N."/>
            <person name="Riley R."/>
            <person name="Savchenko A."/>
            <person name="Shiryaev A."/>
            <person name="Soop K."/>
            <person name="Spirin V."/>
            <person name="Szebenyi C."/>
            <person name="Tomsovsky M."/>
            <person name="Tulloss R.E."/>
            <person name="Uehling J."/>
            <person name="Grigoriev I.V."/>
            <person name="Vagvolgyi C."/>
            <person name="Papp T."/>
            <person name="Martin F.M."/>
            <person name="Miettinen O."/>
            <person name="Hibbett D.S."/>
            <person name="Nagy L.G."/>
        </authorList>
    </citation>
    <scope>NUCLEOTIDE SEQUENCE [LARGE SCALE GENOMIC DNA]</scope>
    <source>
        <strain evidence="2 3">CBS 121175</strain>
    </source>
</reference>
<feature type="signal peptide" evidence="1">
    <location>
        <begin position="1"/>
        <end position="22"/>
    </location>
</feature>
<protein>
    <recommendedName>
        <fullName evidence="4">Secreted protein</fullName>
    </recommendedName>
</protein>
<proteinExistence type="predicted"/>
<evidence type="ECO:0008006" key="4">
    <source>
        <dbReference type="Google" id="ProtNLM"/>
    </source>
</evidence>
<dbReference type="EMBL" id="ML210169">
    <property type="protein sequence ID" value="TFK26973.1"/>
    <property type="molecule type" value="Genomic_DNA"/>
</dbReference>
<name>A0A5C3L357_COPMA</name>
<organism evidence="2 3">
    <name type="scientific">Coprinopsis marcescibilis</name>
    <name type="common">Agaric fungus</name>
    <name type="synonym">Psathyrella marcescibilis</name>
    <dbReference type="NCBI Taxonomy" id="230819"/>
    <lineage>
        <taxon>Eukaryota</taxon>
        <taxon>Fungi</taxon>
        <taxon>Dikarya</taxon>
        <taxon>Basidiomycota</taxon>
        <taxon>Agaricomycotina</taxon>
        <taxon>Agaricomycetes</taxon>
        <taxon>Agaricomycetidae</taxon>
        <taxon>Agaricales</taxon>
        <taxon>Agaricineae</taxon>
        <taxon>Psathyrellaceae</taxon>
        <taxon>Coprinopsis</taxon>
    </lineage>
</organism>
<gene>
    <name evidence="2" type="ORF">FA15DRAFT_246524</name>
</gene>
<keyword evidence="1" id="KW-0732">Signal</keyword>
<sequence length="79" mass="8662">MLQKTFLLVSEVLLSKVPTALSCLSTVNSGMPMSWPNEVHCMASTIERATCGRSHPNRTTTLSTAYVPQVQLKVLGFDH</sequence>
<feature type="chain" id="PRO_5022658511" description="Secreted protein" evidence="1">
    <location>
        <begin position="23"/>
        <end position="79"/>
    </location>
</feature>